<comment type="caution">
    <text evidence="2">The sequence shown here is derived from an EMBL/GenBank/DDBJ whole genome shotgun (WGS) entry which is preliminary data.</text>
</comment>
<name>A0ABW3YMY8_9ACTN</name>
<dbReference type="Gene3D" id="3.40.50.1950">
    <property type="entry name" value="Flavin prenyltransferase-like"/>
    <property type="match status" value="1"/>
</dbReference>
<dbReference type="InterPro" id="IPR036551">
    <property type="entry name" value="Flavin_trans-like"/>
</dbReference>
<dbReference type="EMBL" id="JBHTMP010000051">
    <property type="protein sequence ID" value="MFD1324569.1"/>
    <property type="molecule type" value="Genomic_DNA"/>
</dbReference>
<dbReference type="SUPFAM" id="SSF52507">
    <property type="entry name" value="Homo-oligomeric flavin-containing Cys decarboxylases, HFCD"/>
    <property type="match status" value="1"/>
</dbReference>
<evidence type="ECO:0000259" key="1">
    <source>
        <dbReference type="Pfam" id="PF02441"/>
    </source>
</evidence>
<proteinExistence type="predicted"/>
<organism evidence="2 3">
    <name type="scientific">Micromonospora sonneratiae</name>
    <dbReference type="NCBI Taxonomy" id="1184706"/>
    <lineage>
        <taxon>Bacteria</taxon>
        <taxon>Bacillati</taxon>
        <taxon>Actinomycetota</taxon>
        <taxon>Actinomycetes</taxon>
        <taxon>Micromonosporales</taxon>
        <taxon>Micromonosporaceae</taxon>
        <taxon>Micromonospora</taxon>
    </lineage>
</organism>
<protein>
    <submittedName>
        <fullName evidence="2">Flavoprotein</fullName>
    </submittedName>
</protein>
<dbReference type="Proteomes" id="UP001597260">
    <property type="component" value="Unassembled WGS sequence"/>
</dbReference>
<reference evidence="3" key="1">
    <citation type="journal article" date="2019" name="Int. J. Syst. Evol. Microbiol.">
        <title>The Global Catalogue of Microorganisms (GCM) 10K type strain sequencing project: providing services to taxonomists for standard genome sequencing and annotation.</title>
        <authorList>
            <consortium name="The Broad Institute Genomics Platform"/>
            <consortium name="The Broad Institute Genome Sequencing Center for Infectious Disease"/>
            <person name="Wu L."/>
            <person name="Ma J."/>
        </authorList>
    </citation>
    <scope>NUCLEOTIDE SEQUENCE [LARGE SCALE GENOMIC DNA]</scope>
    <source>
        <strain evidence="3">JCM 31037</strain>
    </source>
</reference>
<sequence length="181" mass="19740">MSNQPVQPVLYLVVCAAPPARQVGELVQLLMDDRWNVCVIATPTAVTWIDCDTLTQQTGFPVRCKFRRPDNVDPLPKADVVVVAPATFNTINKWATGINDSLALGILNETLGLGLPILASPYAKPALTQHPAYPGHVEMLTTAGVTFTRPEAIRPQHEGNPFRWGLIRDAVARFHPSSPPT</sequence>
<evidence type="ECO:0000313" key="3">
    <source>
        <dbReference type="Proteomes" id="UP001597260"/>
    </source>
</evidence>
<evidence type="ECO:0000313" key="2">
    <source>
        <dbReference type="EMBL" id="MFD1324569.1"/>
    </source>
</evidence>
<gene>
    <name evidence="2" type="ORF">ACFQ4H_26120</name>
</gene>
<feature type="domain" description="Flavoprotein" evidence="1">
    <location>
        <begin position="12"/>
        <end position="138"/>
    </location>
</feature>
<dbReference type="RefSeq" id="WP_377575410.1">
    <property type="nucleotide sequence ID" value="NZ_JBHTMP010000051.1"/>
</dbReference>
<keyword evidence="3" id="KW-1185">Reference proteome</keyword>
<accession>A0ABW3YMY8</accession>
<dbReference type="InterPro" id="IPR003382">
    <property type="entry name" value="Flavoprotein"/>
</dbReference>
<dbReference type="Pfam" id="PF02441">
    <property type="entry name" value="Flavoprotein"/>
    <property type="match status" value="1"/>
</dbReference>